<keyword evidence="5" id="KW-1185">Reference proteome</keyword>
<proteinExistence type="predicted"/>
<feature type="compositionally biased region" description="Low complexity" evidence="1">
    <location>
        <begin position="98"/>
        <end position="108"/>
    </location>
</feature>
<feature type="signal peptide" evidence="2">
    <location>
        <begin position="1"/>
        <end position="28"/>
    </location>
</feature>
<dbReference type="Gene3D" id="3.10.620.30">
    <property type="match status" value="1"/>
</dbReference>
<evidence type="ECO:0000313" key="5">
    <source>
        <dbReference type="Proteomes" id="UP001198200"/>
    </source>
</evidence>
<feature type="compositionally biased region" description="Low complexity" evidence="1">
    <location>
        <begin position="755"/>
        <end position="772"/>
    </location>
</feature>
<dbReference type="Pfam" id="PF21540">
    <property type="entry name" value="Choline_bind_4"/>
    <property type="match status" value="6"/>
</dbReference>
<name>A0AAE3E603_9FIRM</name>
<sequence>MRKNKALLKRAASLFTAFVILAGSATYAQEEQTSQEVLSQEILSESSSELSEELVNGTDPEILELTSETITESIEEQTQEAESESTQEQTQEAESESTQEQTQETASESIEEQTQETVNENLPELVQESNSEDETTECSTDAFVDSTDEDMDSDIYEIGDEFVKTFSFDMIVDRNPIYLGMAGISTATGNYYDQLDATSKRIYNAIYEANKSSASTAKMKLNLTKIFENQKVTKGANGKAVYSEETKQAIFAWLGSYVTPAYLALTYDHPELVWLSGAKYTIGYSVYTPLFESGETSIITDLELAGSTFTITPTKDTGVLTGSKVNPLFDGTKSQIDAMLPANATTYDKVKAIHDKICSMVSYENNTQNIGNPYYQTPYSLYYDADGDGKVETVCAGYAKMMKLQCNKYGIPCVLVTGVTDSGEYHMWNYVQMENGVWYAVDATWDDQSTTMYDFFLVGSETYSSAAFGTKKFGNTHIPSGKWTTSADCVFLYPVFSQTAYAGQNTVTSKNGLLKDSDGVWRYYTNNQVDTSYTGFAASGSDQVYLINGVQNTSYSGLIYNSGNWYYVQKGVRNTAYSGLSVYNGSWYYVKGGTADWSYTGLAQYNGVWYYVRQGSVDWEYTGLCQYDTIWFYIKNGALDWNYTGLCQHSGVWYYITKGQVNWNYTGSCIYNGKSYYVEKGVLNWKYNSAAVYSSASYTADLMNAALSQYQAEEVTIDETNIYSADTEPESTQTAEQVQESHEAEESNDPEMLETEAQTQEQTEESVSQTEVAVQEESTVQYSLLERIEEYLIKFITYIVKLAAAYIGITL</sequence>
<dbReference type="InterPro" id="IPR038765">
    <property type="entry name" value="Papain-like_cys_pep_sf"/>
</dbReference>
<protein>
    <recommendedName>
        <fullName evidence="3">Transglutaminase-like domain-containing protein</fullName>
    </recommendedName>
</protein>
<feature type="region of interest" description="Disordered" evidence="1">
    <location>
        <begin position="725"/>
        <end position="773"/>
    </location>
</feature>
<organism evidence="4 5">
    <name type="scientific">Anthropogastromicrobium aceti</name>
    <dbReference type="NCBI Taxonomy" id="2981768"/>
    <lineage>
        <taxon>Bacteria</taxon>
        <taxon>Bacillati</taxon>
        <taxon>Bacillota</taxon>
        <taxon>Clostridia</taxon>
        <taxon>Lachnospirales</taxon>
        <taxon>Lachnospiraceae</taxon>
        <taxon>Anthropogastromicrobium</taxon>
    </lineage>
</organism>
<dbReference type="EMBL" id="JAJEQN010000041">
    <property type="protein sequence ID" value="MCC2222599.1"/>
    <property type="molecule type" value="Genomic_DNA"/>
</dbReference>
<feature type="chain" id="PRO_5041910511" description="Transglutaminase-like domain-containing protein" evidence="2">
    <location>
        <begin position="29"/>
        <end position="811"/>
    </location>
</feature>
<dbReference type="InterPro" id="IPR002931">
    <property type="entry name" value="Transglutaminase-like"/>
</dbReference>
<evidence type="ECO:0000313" key="4">
    <source>
        <dbReference type="EMBL" id="MCC2222599.1"/>
    </source>
</evidence>
<accession>A0AAE3E603</accession>
<comment type="caution">
    <text evidence="4">The sequence shown here is derived from an EMBL/GenBank/DDBJ whole genome shotgun (WGS) entry which is preliminary data.</text>
</comment>
<dbReference type="SUPFAM" id="SSF54001">
    <property type="entry name" value="Cysteine proteinases"/>
    <property type="match status" value="1"/>
</dbReference>
<feature type="compositionally biased region" description="Polar residues" evidence="1">
    <location>
        <begin position="725"/>
        <end position="738"/>
    </location>
</feature>
<gene>
    <name evidence="4" type="ORF">LKD48_13340</name>
</gene>
<dbReference type="SMART" id="SM00460">
    <property type="entry name" value="TGc"/>
    <property type="match status" value="1"/>
</dbReference>
<dbReference type="InterPro" id="IPR048713">
    <property type="entry name" value="Choline_bind_rpt"/>
</dbReference>
<dbReference type="RefSeq" id="WP_308732254.1">
    <property type="nucleotide sequence ID" value="NZ_JAJEQN010000041.1"/>
</dbReference>
<reference evidence="4 5" key="1">
    <citation type="submission" date="2021-10" db="EMBL/GenBank/DDBJ databases">
        <title>Anaerobic single-cell dispensing facilitates the cultivation of human gut bacteria.</title>
        <authorList>
            <person name="Afrizal A."/>
        </authorList>
    </citation>
    <scope>NUCLEOTIDE SEQUENCE [LARGE SCALE GENOMIC DNA]</scope>
    <source>
        <strain evidence="4 5">CLA-AA-H224</strain>
    </source>
</reference>
<dbReference type="Proteomes" id="UP001198200">
    <property type="component" value="Unassembled WGS sequence"/>
</dbReference>
<keyword evidence="2" id="KW-0732">Signal</keyword>
<evidence type="ECO:0000256" key="2">
    <source>
        <dbReference type="SAM" id="SignalP"/>
    </source>
</evidence>
<dbReference type="Pfam" id="PF01841">
    <property type="entry name" value="Transglut_core"/>
    <property type="match status" value="1"/>
</dbReference>
<feature type="region of interest" description="Disordered" evidence="1">
    <location>
        <begin position="73"/>
        <end position="148"/>
    </location>
</feature>
<feature type="compositionally biased region" description="Acidic residues" evidence="1">
    <location>
        <begin position="73"/>
        <end position="97"/>
    </location>
</feature>
<evidence type="ECO:0000259" key="3">
    <source>
        <dbReference type="SMART" id="SM00460"/>
    </source>
</evidence>
<dbReference type="AlphaFoldDB" id="A0AAE3E603"/>
<evidence type="ECO:0000256" key="1">
    <source>
        <dbReference type="SAM" id="MobiDB-lite"/>
    </source>
</evidence>
<feature type="domain" description="Transglutaminase-like" evidence="3">
    <location>
        <begin position="387"/>
        <end position="445"/>
    </location>
</feature>